<dbReference type="PRINTS" id="PR00039">
    <property type="entry name" value="HTHLYSR"/>
</dbReference>
<gene>
    <name evidence="6" type="ordered locus">Bcep18194_B1973</name>
</gene>
<accession>Q394N0</accession>
<evidence type="ECO:0000313" key="7">
    <source>
        <dbReference type="Proteomes" id="UP000002705"/>
    </source>
</evidence>
<dbReference type="PANTHER" id="PTHR30118">
    <property type="entry name" value="HTH-TYPE TRANSCRIPTIONAL REGULATOR LEUO-RELATED"/>
    <property type="match status" value="1"/>
</dbReference>
<dbReference type="CDD" id="cd08465">
    <property type="entry name" value="PBP2_ToxR"/>
    <property type="match status" value="1"/>
</dbReference>
<sequence>MLHIPFMNNLARIDLNLLVTLHALLSEKHISRTAVRLHRSQPAVSHALARLREIFGDPLLVRRAGRLELTARANELVEPLNDVLGRLGALIEPPAFDPSAATRVFRIAMSDYGARIVLPALVKTLRADAPGIELIVSQATREAMRMQLMDGEVDLALGVLPAVQRDLHAQPLFVESFACVADASRLPRRGELALDAWLARPHALVAMRDGMDNEVDRALARLRRERHIAVILPFWGVANDLIAGTDLVLTVARRNLDRVRDDARLRVFEPPFPIDSFEFAQHWHARRHGDAAHIWLRQTIARVASGGY</sequence>
<keyword evidence="7" id="KW-1185">Reference proteome</keyword>
<dbReference type="InterPro" id="IPR000847">
    <property type="entry name" value="LysR_HTH_N"/>
</dbReference>
<evidence type="ECO:0000259" key="5">
    <source>
        <dbReference type="PROSITE" id="PS50931"/>
    </source>
</evidence>
<dbReference type="PROSITE" id="PS50931">
    <property type="entry name" value="HTH_LYSR"/>
    <property type="match status" value="1"/>
</dbReference>
<dbReference type="Gene3D" id="1.10.10.10">
    <property type="entry name" value="Winged helix-like DNA-binding domain superfamily/Winged helix DNA-binding domain"/>
    <property type="match status" value="1"/>
</dbReference>
<evidence type="ECO:0000256" key="2">
    <source>
        <dbReference type="ARBA" id="ARBA00023015"/>
    </source>
</evidence>
<dbReference type="AlphaFoldDB" id="Q394N0"/>
<dbReference type="Gene3D" id="3.40.190.10">
    <property type="entry name" value="Periplasmic binding protein-like II"/>
    <property type="match status" value="2"/>
</dbReference>
<dbReference type="GO" id="GO:0003677">
    <property type="term" value="F:DNA binding"/>
    <property type="evidence" value="ECO:0007669"/>
    <property type="project" value="UniProtKB-KW"/>
</dbReference>
<dbReference type="SUPFAM" id="SSF53850">
    <property type="entry name" value="Periplasmic binding protein-like II"/>
    <property type="match status" value="1"/>
</dbReference>
<comment type="similarity">
    <text evidence="1">Belongs to the LysR transcriptional regulatory family.</text>
</comment>
<dbReference type="Proteomes" id="UP000002705">
    <property type="component" value="Chromosome 2"/>
</dbReference>
<dbReference type="EMBL" id="CP000152">
    <property type="protein sequence ID" value="ABB12086.1"/>
    <property type="molecule type" value="Genomic_DNA"/>
</dbReference>
<dbReference type="InterPro" id="IPR005119">
    <property type="entry name" value="LysR_subst-bd"/>
</dbReference>
<evidence type="ECO:0000313" key="6">
    <source>
        <dbReference type="EMBL" id="ABB12086.1"/>
    </source>
</evidence>
<dbReference type="PATRIC" id="fig|482957.22.peg.5716"/>
<keyword evidence="4" id="KW-0804">Transcription</keyword>
<organism evidence="6 7">
    <name type="scientific">Burkholderia lata (strain ATCC 17760 / DSM 23089 / LMG 22485 / NCIMB 9086 / R18194 / 383)</name>
    <dbReference type="NCBI Taxonomy" id="482957"/>
    <lineage>
        <taxon>Bacteria</taxon>
        <taxon>Pseudomonadati</taxon>
        <taxon>Pseudomonadota</taxon>
        <taxon>Betaproteobacteria</taxon>
        <taxon>Burkholderiales</taxon>
        <taxon>Burkholderiaceae</taxon>
        <taxon>Burkholderia</taxon>
        <taxon>Burkholderia cepacia complex</taxon>
    </lineage>
</organism>
<dbReference type="GO" id="GO:0003700">
    <property type="term" value="F:DNA-binding transcription factor activity"/>
    <property type="evidence" value="ECO:0007669"/>
    <property type="project" value="InterPro"/>
</dbReference>
<name>Q394N0_BURL3</name>
<feature type="domain" description="HTH lysR-type" evidence="5">
    <location>
        <begin position="13"/>
        <end position="70"/>
    </location>
</feature>
<reference evidence="6" key="1">
    <citation type="submission" date="2005-10" db="EMBL/GenBank/DDBJ databases">
        <title>Complete sequence of chromosome 2 of Burkholderia sp. 383.</title>
        <authorList>
            <consortium name="US DOE Joint Genome Institute"/>
            <person name="Copeland A."/>
            <person name="Lucas S."/>
            <person name="Lapidus A."/>
            <person name="Barry K."/>
            <person name="Detter J.C."/>
            <person name="Glavina T."/>
            <person name="Hammon N."/>
            <person name="Israni S."/>
            <person name="Pitluck S."/>
            <person name="Chain P."/>
            <person name="Malfatti S."/>
            <person name="Shin M."/>
            <person name="Vergez L."/>
            <person name="Schmutz J."/>
            <person name="Larimer F."/>
            <person name="Land M."/>
            <person name="Kyrpides N."/>
            <person name="Lykidis A."/>
            <person name="Richardson P."/>
        </authorList>
    </citation>
    <scope>NUCLEOTIDE SEQUENCE [LARGE SCALE GENOMIC DNA]</scope>
    <source>
        <strain evidence="6">383</strain>
    </source>
</reference>
<keyword evidence="3" id="KW-0238">DNA-binding</keyword>
<dbReference type="Pfam" id="PF03466">
    <property type="entry name" value="LysR_substrate"/>
    <property type="match status" value="1"/>
</dbReference>
<dbReference type="InterPro" id="IPR036390">
    <property type="entry name" value="WH_DNA-bd_sf"/>
</dbReference>
<dbReference type="InterPro" id="IPR036388">
    <property type="entry name" value="WH-like_DNA-bd_sf"/>
</dbReference>
<dbReference type="SUPFAM" id="SSF46785">
    <property type="entry name" value="Winged helix' DNA-binding domain"/>
    <property type="match status" value="1"/>
</dbReference>
<dbReference type="Pfam" id="PF00126">
    <property type="entry name" value="HTH_1"/>
    <property type="match status" value="1"/>
</dbReference>
<evidence type="ECO:0000256" key="4">
    <source>
        <dbReference type="ARBA" id="ARBA00023163"/>
    </source>
</evidence>
<keyword evidence="2" id="KW-0805">Transcription regulation</keyword>
<evidence type="ECO:0000256" key="1">
    <source>
        <dbReference type="ARBA" id="ARBA00009437"/>
    </source>
</evidence>
<dbReference type="PANTHER" id="PTHR30118:SF15">
    <property type="entry name" value="TRANSCRIPTIONAL REGULATORY PROTEIN"/>
    <property type="match status" value="1"/>
</dbReference>
<protein>
    <submittedName>
        <fullName evidence="6">Transcriptional regulator, LysR family</fullName>
    </submittedName>
</protein>
<dbReference type="KEGG" id="bur:Bcep18194_B1973"/>
<proteinExistence type="inferred from homology"/>
<evidence type="ECO:0000256" key="3">
    <source>
        <dbReference type="ARBA" id="ARBA00023125"/>
    </source>
</evidence>
<dbReference type="HOGENOM" id="CLU_039613_39_0_4"/>
<dbReference type="InterPro" id="IPR050389">
    <property type="entry name" value="LysR-type_TF"/>
</dbReference>